<reference evidence="2 3" key="1">
    <citation type="submission" date="2024-08" db="EMBL/GenBank/DDBJ databases">
        <authorList>
            <person name="Cucini C."/>
            <person name="Frati F."/>
        </authorList>
    </citation>
    <scope>NUCLEOTIDE SEQUENCE [LARGE SCALE GENOMIC DNA]</scope>
</reference>
<protein>
    <submittedName>
        <fullName evidence="2">Uncharacterized protein</fullName>
    </submittedName>
</protein>
<feature type="compositionally biased region" description="Low complexity" evidence="1">
    <location>
        <begin position="242"/>
        <end position="252"/>
    </location>
</feature>
<organism evidence="2 3">
    <name type="scientific">Orchesella dallaii</name>
    <dbReference type="NCBI Taxonomy" id="48710"/>
    <lineage>
        <taxon>Eukaryota</taxon>
        <taxon>Metazoa</taxon>
        <taxon>Ecdysozoa</taxon>
        <taxon>Arthropoda</taxon>
        <taxon>Hexapoda</taxon>
        <taxon>Collembola</taxon>
        <taxon>Entomobryomorpha</taxon>
        <taxon>Entomobryoidea</taxon>
        <taxon>Orchesellidae</taxon>
        <taxon>Orchesellinae</taxon>
        <taxon>Orchesella</taxon>
    </lineage>
</organism>
<evidence type="ECO:0000256" key="1">
    <source>
        <dbReference type="SAM" id="MobiDB-lite"/>
    </source>
</evidence>
<comment type="caution">
    <text evidence="2">The sequence shown here is derived from an EMBL/GenBank/DDBJ whole genome shotgun (WGS) entry which is preliminary data.</text>
</comment>
<dbReference type="Proteomes" id="UP001642540">
    <property type="component" value="Unassembled WGS sequence"/>
</dbReference>
<dbReference type="EMBL" id="CAXLJM020000028">
    <property type="protein sequence ID" value="CAL8096794.1"/>
    <property type="molecule type" value="Genomic_DNA"/>
</dbReference>
<evidence type="ECO:0000313" key="2">
    <source>
        <dbReference type="EMBL" id="CAL8096794.1"/>
    </source>
</evidence>
<keyword evidence="3" id="KW-1185">Reference proteome</keyword>
<gene>
    <name evidence="2" type="ORF">ODALV1_LOCUS9450</name>
</gene>
<proteinExistence type="predicted"/>
<name>A0ABP1QB76_9HEXA</name>
<evidence type="ECO:0000313" key="3">
    <source>
        <dbReference type="Proteomes" id="UP001642540"/>
    </source>
</evidence>
<sequence length="302" mass="34123">MSKLDLLDLFQASMKQPIKLLDLSNVRIENDADFRKYRDKVPELKLRQDIVSPDEIQIITDFSFASPAKQQEDYFSSNSTSSTVNVGSKTKKGTYEDPLPACMRTTRLEDLWALDIHWKMLTHDRPPNRVEEFYFERIVELGRLALAARKLEQATIKAIMSSVIGTPATTYLIAVGFVTTRSKRGAIETRLKMCKNCGLELCTGAFCKVYHYEGYTRMLLDDDELENQEQDKDELAFLKQVSGAASTSKSSGTAGGEKGKNAQAPKSLQGKKLKMQIRKTKRKKKKKKKKAKENLEPVSAPE</sequence>
<accession>A0ABP1QB76</accession>
<feature type="region of interest" description="Disordered" evidence="1">
    <location>
        <begin position="241"/>
        <end position="302"/>
    </location>
</feature>
<feature type="compositionally biased region" description="Basic residues" evidence="1">
    <location>
        <begin position="269"/>
        <end position="291"/>
    </location>
</feature>